<dbReference type="PANTHER" id="PTHR13504">
    <property type="entry name" value="FIDO DOMAIN-CONTAINING PROTEIN DDB_G0283145"/>
    <property type="match status" value="1"/>
</dbReference>
<dbReference type="Pfam" id="PF02661">
    <property type="entry name" value="Fic"/>
    <property type="match status" value="1"/>
</dbReference>
<dbReference type="SUPFAM" id="SSF140931">
    <property type="entry name" value="Fic-like"/>
    <property type="match status" value="1"/>
</dbReference>
<gene>
    <name evidence="4" type="ORF">AMJ74_01935</name>
</gene>
<keyword evidence="2" id="KW-0067">ATP-binding</keyword>
<feature type="binding site" evidence="2">
    <location>
        <begin position="200"/>
        <end position="207"/>
    </location>
    <ligand>
        <name>ATP</name>
        <dbReference type="ChEBI" id="CHEBI:30616"/>
    </ligand>
</feature>
<evidence type="ECO:0000313" key="4">
    <source>
        <dbReference type="EMBL" id="KPL15199.1"/>
    </source>
</evidence>
<dbReference type="InterPro" id="IPR003812">
    <property type="entry name" value="Fido"/>
</dbReference>
<comment type="caution">
    <text evidence="4">The sequence shown here is derived from an EMBL/GenBank/DDBJ whole genome shotgun (WGS) entry which is preliminary data.</text>
</comment>
<feature type="domain" description="Fido" evidence="3">
    <location>
        <begin position="108"/>
        <end position="265"/>
    </location>
</feature>
<feature type="binding site" evidence="2">
    <location>
        <begin position="238"/>
        <end position="239"/>
    </location>
    <ligand>
        <name>ATP</name>
        <dbReference type="ChEBI" id="CHEBI:30616"/>
    </ligand>
</feature>
<dbReference type="EMBL" id="LJVE01000021">
    <property type="protein sequence ID" value="KPL15199.1"/>
    <property type="molecule type" value="Genomic_DNA"/>
</dbReference>
<evidence type="ECO:0000259" key="3">
    <source>
        <dbReference type="PROSITE" id="PS51459"/>
    </source>
</evidence>
<dbReference type="InterPro" id="IPR036597">
    <property type="entry name" value="Fido-like_dom_sf"/>
</dbReference>
<dbReference type="PANTHER" id="PTHR13504:SF38">
    <property type="entry name" value="FIDO DOMAIN-CONTAINING PROTEIN"/>
    <property type="match status" value="1"/>
</dbReference>
<evidence type="ECO:0000256" key="2">
    <source>
        <dbReference type="PIRSR" id="PIRSR640198-2"/>
    </source>
</evidence>
<protein>
    <recommendedName>
        <fullName evidence="3">Fido domain-containing protein</fullName>
    </recommendedName>
</protein>
<evidence type="ECO:0000256" key="1">
    <source>
        <dbReference type="PIRSR" id="PIRSR640198-1"/>
    </source>
</evidence>
<dbReference type="PROSITE" id="PS51459">
    <property type="entry name" value="FIDO"/>
    <property type="match status" value="1"/>
</dbReference>
<dbReference type="Gene3D" id="1.10.3290.10">
    <property type="entry name" value="Fido-like domain"/>
    <property type="match status" value="1"/>
</dbReference>
<sequence length="362" mass="41753">MKSLDIDFLTRQAIPIEMGGLLQKVGEYKGRQDLFQHQTPQILDTLKQIAIIESTESSNRIEGVTIPEKRFRELMVNPVKPKDRSEAEILGYREVLSQIHIRPESLTIDEKTILRFHQQIYAKTDITGGQWKKRNNVIEERLANGRWITRFVPVSAAQTPYYMKELCSRYRRLQDKGQISPLILIPAFIFDFLCIHPFTDGNGRVSRLLTILLLHQIGYTVGRYISIERLIEESRETYYEALQISSNGWREGKHNLKPWWEYSLGVLIGAYKELEKRVGAITKTRGMKTSIVKETIKNLPSTFSISDVERLCPSVSRDMIRVILNSLRKQGFLKCQGTGRGALWEKRGNKSSKRGNKRGNND</sequence>
<dbReference type="GO" id="GO:0005524">
    <property type="term" value="F:ATP binding"/>
    <property type="evidence" value="ECO:0007669"/>
    <property type="project" value="UniProtKB-KW"/>
</dbReference>
<organism evidence="4 5">
    <name type="scientific">candidate division WOR_3 bacterium SM1_77</name>
    <dbReference type="NCBI Taxonomy" id="1703778"/>
    <lineage>
        <taxon>Bacteria</taxon>
        <taxon>Bacteria division WOR-3</taxon>
    </lineage>
</organism>
<accession>A0A0S8JZT5</accession>
<dbReference type="InterPro" id="IPR040198">
    <property type="entry name" value="Fido_containing"/>
</dbReference>
<reference evidence="4 5" key="1">
    <citation type="journal article" date="2015" name="Microbiome">
        <title>Genomic resolution of linkages in carbon, nitrogen, and sulfur cycling among widespread estuary sediment bacteria.</title>
        <authorList>
            <person name="Baker B.J."/>
            <person name="Lazar C.S."/>
            <person name="Teske A.P."/>
            <person name="Dick G.J."/>
        </authorList>
    </citation>
    <scope>NUCLEOTIDE SEQUENCE [LARGE SCALE GENOMIC DNA]</scope>
    <source>
        <strain evidence="4">SM1_77</strain>
    </source>
</reference>
<name>A0A0S8JZT5_UNCW3</name>
<dbReference type="AlphaFoldDB" id="A0A0S8JZT5"/>
<proteinExistence type="predicted"/>
<keyword evidence="2" id="KW-0547">Nucleotide-binding</keyword>
<dbReference type="Proteomes" id="UP000050975">
    <property type="component" value="Unassembled WGS sequence"/>
</dbReference>
<feature type="active site" evidence="1">
    <location>
        <position position="196"/>
    </location>
</feature>
<evidence type="ECO:0000313" key="5">
    <source>
        <dbReference type="Proteomes" id="UP000050975"/>
    </source>
</evidence>